<reference evidence="2 3" key="1">
    <citation type="submission" date="2016-10" db="EMBL/GenBank/DDBJ databases">
        <authorList>
            <person name="de Groot N.N."/>
        </authorList>
    </citation>
    <scope>NUCLEOTIDE SEQUENCE [LARGE SCALE GENOMIC DNA]</scope>
    <source>
        <strain evidence="2 3">DSM 797</strain>
    </source>
</reference>
<feature type="transmembrane region" description="Helical" evidence="1">
    <location>
        <begin position="12"/>
        <end position="31"/>
    </location>
</feature>
<sequence length="430" mass="51011">MESVLSFLENFFKYSTLWMILCLICTILYLDTKKNKNEGKEKYVLLKIIGFCILGFINIKINTKPTIIIPIGFIIYYLFINKKIKRNYKIKKNACILGVLVIYLGSLNSYIYKELEYRDKSIIVQTLNLKDLRKQWEDAREKLNIDIGNEVLANMEITSDRNGNIKNMSWETYDDVNNNKYEVEYNKNKKSINKLNFKVTEVENNLKNKNSDIIPNNEHKISMFEMIDKINAIQFNDMISSDCIEYKIKYKKKFKNEEYNKNNKNYYISSYDEEKYAYNLELGQKIHFPMKGNIITLSDTNSKNKELINIFIDRNEYVDNQIESIEKLNLSIENNQNSKKSTSTLHIEKDNYLLNQVVNALDYYTWEEVNKDELKGKNNLKNSIIISSGLDVNLKIYEDYEFIHYKYNNDEIIYKCNKDIYSDIKSLLKK</sequence>
<keyword evidence="1" id="KW-1133">Transmembrane helix</keyword>
<dbReference type="Proteomes" id="UP000199068">
    <property type="component" value="Unassembled WGS sequence"/>
</dbReference>
<accession>A0A1G9L2R7</accession>
<organism evidence="2 3">
    <name type="scientific">Romboutsia lituseburensis DSM 797</name>
    <dbReference type="NCBI Taxonomy" id="1121325"/>
    <lineage>
        <taxon>Bacteria</taxon>
        <taxon>Bacillati</taxon>
        <taxon>Bacillota</taxon>
        <taxon>Clostridia</taxon>
        <taxon>Peptostreptococcales</taxon>
        <taxon>Peptostreptococcaceae</taxon>
        <taxon>Romboutsia</taxon>
    </lineage>
</organism>
<evidence type="ECO:0000313" key="2">
    <source>
        <dbReference type="EMBL" id="SDL56252.1"/>
    </source>
</evidence>
<dbReference type="RefSeq" id="WP_092724424.1">
    <property type="nucleotide sequence ID" value="NZ_FNGW01000002.1"/>
</dbReference>
<keyword evidence="1" id="KW-0472">Membrane</keyword>
<evidence type="ECO:0000313" key="3">
    <source>
        <dbReference type="Proteomes" id="UP000199068"/>
    </source>
</evidence>
<gene>
    <name evidence="2" type="ORF">SAMN04515677_102367</name>
</gene>
<protein>
    <submittedName>
        <fullName evidence="2">Uncharacterized protein</fullName>
    </submittedName>
</protein>
<proteinExistence type="predicted"/>
<feature type="transmembrane region" description="Helical" evidence="1">
    <location>
        <begin position="93"/>
        <end position="112"/>
    </location>
</feature>
<dbReference type="AlphaFoldDB" id="A0A1G9L2R7"/>
<evidence type="ECO:0000256" key="1">
    <source>
        <dbReference type="SAM" id="Phobius"/>
    </source>
</evidence>
<feature type="transmembrane region" description="Helical" evidence="1">
    <location>
        <begin position="65"/>
        <end position="81"/>
    </location>
</feature>
<feature type="transmembrane region" description="Helical" evidence="1">
    <location>
        <begin position="43"/>
        <end position="59"/>
    </location>
</feature>
<keyword evidence="1" id="KW-0812">Transmembrane</keyword>
<keyword evidence="3" id="KW-1185">Reference proteome</keyword>
<dbReference type="EMBL" id="FNGW01000002">
    <property type="protein sequence ID" value="SDL56252.1"/>
    <property type="molecule type" value="Genomic_DNA"/>
</dbReference>
<dbReference type="STRING" id="1121325.SAMN04515677_102367"/>
<name>A0A1G9L2R7_9FIRM</name>